<dbReference type="GO" id="GO:0001733">
    <property type="term" value="F:galactosylceramide sulfotransferase activity"/>
    <property type="evidence" value="ECO:0007669"/>
    <property type="project" value="InterPro"/>
</dbReference>
<keyword evidence="9" id="KW-0325">Glycoprotein</keyword>
<dbReference type="Gene3D" id="3.40.50.300">
    <property type="entry name" value="P-loop containing nucleotide triphosphate hydrolases"/>
    <property type="match status" value="1"/>
</dbReference>
<gene>
    <name evidence="10" type="ORF">PECAL_4P12740</name>
</gene>
<evidence type="ECO:0000256" key="6">
    <source>
        <dbReference type="ARBA" id="ARBA00022989"/>
    </source>
</evidence>
<evidence type="ECO:0000313" key="10">
    <source>
        <dbReference type="EMBL" id="CAH0374019.1"/>
    </source>
</evidence>
<keyword evidence="11" id="KW-1185">Reference proteome</keyword>
<comment type="similarity">
    <text evidence="2">Belongs to the galactose-3-O-sulfotransferase family.</text>
</comment>
<keyword evidence="8" id="KW-0472">Membrane</keyword>
<evidence type="ECO:0008006" key="12">
    <source>
        <dbReference type="Google" id="ProtNLM"/>
    </source>
</evidence>
<evidence type="ECO:0000256" key="7">
    <source>
        <dbReference type="ARBA" id="ARBA00023034"/>
    </source>
</evidence>
<dbReference type="SUPFAM" id="SSF52540">
    <property type="entry name" value="P-loop containing nucleoside triphosphate hydrolases"/>
    <property type="match status" value="1"/>
</dbReference>
<comment type="caution">
    <text evidence="10">The sequence shown here is derived from an EMBL/GenBank/DDBJ whole genome shotgun (WGS) entry which is preliminary data.</text>
</comment>
<evidence type="ECO:0000256" key="3">
    <source>
        <dbReference type="ARBA" id="ARBA00022679"/>
    </source>
</evidence>
<dbReference type="InterPro" id="IPR009729">
    <property type="entry name" value="Gal-3-0_sulfotransfrase"/>
</dbReference>
<dbReference type="PANTHER" id="PTHR14647:SF87">
    <property type="entry name" value="PUTATIVE-RELATED"/>
    <property type="match status" value="1"/>
</dbReference>
<dbReference type="AlphaFoldDB" id="A0A8J2WZM9"/>
<accession>A0A8J2WZM9</accession>
<proteinExistence type="inferred from homology"/>
<dbReference type="OrthoDB" id="514299at2759"/>
<keyword evidence="7" id="KW-0333">Golgi apparatus</keyword>
<dbReference type="EMBL" id="CAKKNE010000004">
    <property type="protein sequence ID" value="CAH0374019.1"/>
    <property type="molecule type" value="Genomic_DNA"/>
</dbReference>
<sequence length="383" mass="42206">MKPVKSISQRAKQAARAQIRIWGSRTKRKNSKILRITAPGSMRRALAALTLLTAHAANIASELEAFVDAAAGAPTAPASDRVVFVKTYKTGSTTVSEFLAQIGYERGLHALHPSESGHFKAGELKRRADRGERFDLSFRHPTPTLDVLSLGRLVPNARWCTIMREPVSRFVSTMRFVRRLDERFRGNAAALVDSIQKKRLPDGDANTFCNNVAWVLSGEQRTLAYGVSREEQLAAAAAITARLDAHETLVLMQKDMSASLALLASSLNWDLAASPARLRSARVARGRRGAARCEDAACRNAVLACNAADSQLYETYERRFDAEIARRAGDERFRANRRAVVAAPARNAPPFASKYPINCQQPNTGPPERRRWKLLNSCGGRVD</sequence>
<dbReference type="InterPro" id="IPR027417">
    <property type="entry name" value="P-loop_NTPase"/>
</dbReference>
<dbReference type="GO" id="GO:0009247">
    <property type="term" value="P:glycolipid biosynthetic process"/>
    <property type="evidence" value="ECO:0007669"/>
    <property type="project" value="InterPro"/>
</dbReference>
<keyword evidence="3" id="KW-0808">Transferase</keyword>
<name>A0A8J2WZM9_9STRA</name>
<reference evidence="10" key="1">
    <citation type="submission" date="2021-11" db="EMBL/GenBank/DDBJ databases">
        <authorList>
            <consortium name="Genoscope - CEA"/>
            <person name="William W."/>
        </authorList>
    </citation>
    <scope>NUCLEOTIDE SEQUENCE</scope>
</reference>
<evidence type="ECO:0000256" key="5">
    <source>
        <dbReference type="ARBA" id="ARBA00022968"/>
    </source>
</evidence>
<evidence type="ECO:0000256" key="8">
    <source>
        <dbReference type="ARBA" id="ARBA00023136"/>
    </source>
</evidence>
<evidence type="ECO:0000256" key="2">
    <source>
        <dbReference type="ARBA" id="ARBA00008124"/>
    </source>
</evidence>
<protein>
    <recommendedName>
        <fullName evidence="12">Sulfotransferase domain-containing protein</fullName>
    </recommendedName>
</protein>
<comment type="subcellular location">
    <subcellularLocation>
        <location evidence="1">Golgi apparatus membrane</location>
        <topology evidence="1">Single-pass type II membrane protein</topology>
    </subcellularLocation>
</comment>
<dbReference type="GO" id="GO:0000139">
    <property type="term" value="C:Golgi membrane"/>
    <property type="evidence" value="ECO:0007669"/>
    <property type="project" value="UniProtKB-SubCell"/>
</dbReference>
<evidence type="ECO:0000256" key="4">
    <source>
        <dbReference type="ARBA" id="ARBA00022692"/>
    </source>
</evidence>
<evidence type="ECO:0000256" key="1">
    <source>
        <dbReference type="ARBA" id="ARBA00004323"/>
    </source>
</evidence>
<evidence type="ECO:0000256" key="9">
    <source>
        <dbReference type="ARBA" id="ARBA00023180"/>
    </source>
</evidence>
<dbReference type="Proteomes" id="UP000789595">
    <property type="component" value="Unassembled WGS sequence"/>
</dbReference>
<dbReference type="PANTHER" id="PTHR14647">
    <property type="entry name" value="GALACTOSE-3-O-SULFOTRANSFERASE"/>
    <property type="match status" value="1"/>
</dbReference>
<evidence type="ECO:0000313" key="11">
    <source>
        <dbReference type="Proteomes" id="UP000789595"/>
    </source>
</evidence>
<keyword evidence="5" id="KW-0735">Signal-anchor</keyword>
<dbReference type="Pfam" id="PF06990">
    <property type="entry name" value="Gal-3-0_sulfotr"/>
    <property type="match status" value="1"/>
</dbReference>
<organism evidence="10 11">
    <name type="scientific">Pelagomonas calceolata</name>
    <dbReference type="NCBI Taxonomy" id="35677"/>
    <lineage>
        <taxon>Eukaryota</taxon>
        <taxon>Sar</taxon>
        <taxon>Stramenopiles</taxon>
        <taxon>Ochrophyta</taxon>
        <taxon>Pelagophyceae</taxon>
        <taxon>Pelagomonadales</taxon>
        <taxon>Pelagomonadaceae</taxon>
        <taxon>Pelagomonas</taxon>
    </lineage>
</organism>
<keyword evidence="4" id="KW-0812">Transmembrane</keyword>
<keyword evidence="6" id="KW-1133">Transmembrane helix</keyword>